<comment type="caution">
    <text evidence="1">The sequence shown here is derived from an EMBL/GenBank/DDBJ whole genome shotgun (WGS) entry which is preliminary data.</text>
</comment>
<accession>A0A437NT49</accession>
<dbReference type="Proteomes" id="UP000286997">
    <property type="component" value="Unassembled WGS sequence"/>
</dbReference>
<organism evidence="1 2">
    <name type="scientific">Methylobacterium oryzihabitans</name>
    <dbReference type="NCBI Taxonomy" id="2499852"/>
    <lineage>
        <taxon>Bacteria</taxon>
        <taxon>Pseudomonadati</taxon>
        <taxon>Pseudomonadota</taxon>
        <taxon>Alphaproteobacteria</taxon>
        <taxon>Hyphomicrobiales</taxon>
        <taxon>Methylobacteriaceae</taxon>
        <taxon>Methylobacterium</taxon>
    </lineage>
</organism>
<name>A0A437NT49_9HYPH</name>
<dbReference type="RefSeq" id="WP_127733957.1">
    <property type="nucleotide sequence ID" value="NZ_SACP01000046.1"/>
</dbReference>
<proteinExistence type="predicted"/>
<keyword evidence="2" id="KW-1185">Reference proteome</keyword>
<gene>
    <name evidence="1" type="ORF">EOE48_26885</name>
</gene>
<sequence length="201" mass="20584">MSTQRHTLRADAWTDAGPTPCFVQLIGSYPAAYVIDTQPPDSAEEGGHVLSRSERPTEHIPLAGARLYLRALPLLAGALLSGISTVVAVSHAARGDDWASPPVDWQPIGVAAIAAADVYQTLFPAGAAMHGGTIVNLSPPGTPPLWVDPTGATGAIRSAGAMPVFPAFDAAGAPGSWRVPPTRRAVTIMGPASATFGAFSG</sequence>
<evidence type="ECO:0000313" key="1">
    <source>
        <dbReference type="EMBL" id="RVU13199.1"/>
    </source>
</evidence>
<protein>
    <submittedName>
        <fullName evidence="1">Uncharacterized protein</fullName>
    </submittedName>
</protein>
<evidence type="ECO:0000313" key="2">
    <source>
        <dbReference type="Proteomes" id="UP000286997"/>
    </source>
</evidence>
<dbReference type="EMBL" id="SACP01000046">
    <property type="protein sequence ID" value="RVU13199.1"/>
    <property type="molecule type" value="Genomic_DNA"/>
</dbReference>
<dbReference type="OrthoDB" id="8001837at2"/>
<reference evidence="1 2" key="1">
    <citation type="submission" date="2019-01" db="EMBL/GenBank/DDBJ databases">
        <authorList>
            <person name="Chen W.-M."/>
        </authorList>
    </citation>
    <scope>NUCLEOTIDE SEQUENCE [LARGE SCALE GENOMIC DNA]</scope>
    <source>
        <strain evidence="1 2">TER-1</strain>
    </source>
</reference>
<dbReference type="AlphaFoldDB" id="A0A437NT49"/>